<gene>
    <name evidence="7" type="ORF">F3087_10995</name>
</gene>
<comment type="caution">
    <text evidence="7">The sequence shown here is derived from an EMBL/GenBank/DDBJ whole genome shotgun (WGS) entry which is preliminary data.</text>
</comment>
<feature type="transmembrane region" description="Helical" evidence="5">
    <location>
        <begin position="55"/>
        <end position="75"/>
    </location>
</feature>
<dbReference type="SUPFAM" id="SSF103473">
    <property type="entry name" value="MFS general substrate transporter"/>
    <property type="match status" value="1"/>
</dbReference>
<feature type="transmembrane region" description="Helical" evidence="5">
    <location>
        <begin position="87"/>
        <end position="104"/>
    </location>
</feature>
<dbReference type="AlphaFoldDB" id="A0A5N0ENV7"/>
<accession>A0A5N0ENV7</accession>
<evidence type="ECO:0000256" key="5">
    <source>
        <dbReference type="SAM" id="Phobius"/>
    </source>
</evidence>
<evidence type="ECO:0000256" key="3">
    <source>
        <dbReference type="ARBA" id="ARBA00022989"/>
    </source>
</evidence>
<evidence type="ECO:0000313" key="8">
    <source>
        <dbReference type="Proteomes" id="UP000323876"/>
    </source>
</evidence>
<keyword evidence="2 5" id="KW-0812">Transmembrane</keyword>
<evidence type="ECO:0000256" key="1">
    <source>
        <dbReference type="ARBA" id="ARBA00004651"/>
    </source>
</evidence>
<feature type="transmembrane region" description="Helical" evidence="5">
    <location>
        <begin position="116"/>
        <end position="134"/>
    </location>
</feature>
<sequence length="516" mass="53203">MLERHERTARGPGWTRQQKWEVIVSCGGVALVIAAMAAPYAALPQLTVATGATQAQLTWIMDGYTLALACGVLPAGGLGDRFGRRRILLIGLAVFAAASLLSIWTPDSGMLVGERIVAGIGAALVMPSTLSALTDGLPARLQSLAVGLWAGVAGTGGVFGMLGSGLLVEYGDWRMVFVAFVVCAALLFGLYVAVIPAQRARGSKWDVAGSSTSAIAVAALVFALIEGPLRGWTHPAVVIPAVVGSVGVAVFVMVELRTGNPLLPMNLFLSRGFSSGVLSIAIQFMACFAAVMLTFQYMQLMLGDSPLQAGLALAPIPIPLILGSLLTPWLTRIFSLRQLIVAGQLLIAIGFYAFGRVSGTADHLDLLAPQLIMTTGYGLATAPSTWAIVRDAPVGKHGVAAAVNDVSREFGAAIGIALAGSVLAARYAQTVTAHLPQVAPELRAPVSKSLATTLATTPRNDAGSYATQVATDAFAQGVTAAATTLGTVVLVGALVLLFLTPGVRAVQAGSGPDRRS</sequence>
<feature type="transmembrane region" description="Helical" evidence="5">
    <location>
        <begin position="367"/>
        <end position="389"/>
    </location>
</feature>
<feature type="transmembrane region" description="Helical" evidence="5">
    <location>
        <begin position="146"/>
        <end position="167"/>
    </location>
</feature>
<keyword evidence="8" id="KW-1185">Reference proteome</keyword>
<proteinExistence type="predicted"/>
<dbReference type="InterPro" id="IPR020846">
    <property type="entry name" value="MFS_dom"/>
</dbReference>
<evidence type="ECO:0000256" key="4">
    <source>
        <dbReference type="ARBA" id="ARBA00023136"/>
    </source>
</evidence>
<feature type="transmembrane region" description="Helical" evidence="5">
    <location>
        <begin position="237"/>
        <end position="256"/>
    </location>
</feature>
<protein>
    <submittedName>
        <fullName evidence="7">MFS transporter</fullName>
    </submittedName>
</protein>
<reference evidence="7 8" key="1">
    <citation type="submission" date="2019-09" db="EMBL/GenBank/DDBJ databases">
        <authorList>
            <person name="Wang X."/>
        </authorList>
    </citation>
    <scope>NUCLEOTIDE SEQUENCE [LARGE SCALE GENOMIC DNA]</scope>
    <source>
        <strain evidence="7 8">CICC 11023</strain>
    </source>
</reference>
<dbReference type="PANTHER" id="PTHR42718">
    <property type="entry name" value="MAJOR FACILITATOR SUPERFAMILY MULTIDRUG TRANSPORTER MFSC"/>
    <property type="match status" value="1"/>
</dbReference>
<feature type="transmembrane region" description="Helical" evidence="5">
    <location>
        <begin position="339"/>
        <end position="355"/>
    </location>
</feature>
<dbReference type="Pfam" id="PF07690">
    <property type="entry name" value="MFS_1"/>
    <property type="match status" value="1"/>
</dbReference>
<dbReference type="GO" id="GO:0005886">
    <property type="term" value="C:plasma membrane"/>
    <property type="evidence" value="ECO:0007669"/>
    <property type="project" value="UniProtKB-SubCell"/>
</dbReference>
<comment type="subcellular location">
    <subcellularLocation>
        <location evidence="1">Cell membrane</location>
        <topology evidence="1">Multi-pass membrane protein</topology>
    </subcellularLocation>
</comment>
<evidence type="ECO:0000259" key="6">
    <source>
        <dbReference type="PROSITE" id="PS50850"/>
    </source>
</evidence>
<dbReference type="InterPro" id="IPR011701">
    <property type="entry name" value="MFS"/>
</dbReference>
<dbReference type="EMBL" id="VXLC01000003">
    <property type="protein sequence ID" value="KAA8889685.1"/>
    <property type="molecule type" value="Genomic_DNA"/>
</dbReference>
<keyword evidence="4 5" id="KW-0472">Membrane</keyword>
<name>A0A5N0ENV7_9NOCA</name>
<feature type="transmembrane region" description="Helical" evidence="5">
    <location>
        <begin position="309"/>
        <end position="327"/>
    </location>
</feature>
<dbReference type="InterPro" id="IPR036259">
    <property type="entry name" value="MFS_trans_sf"/>
</dbReference>
<dbReference type="GO" id="GO:0022857">
    <property type="term" value="F:transmembrane transporter activity"/>
    <property type="evidence" value="ECO:0007669"/>
    <property type="project" value="InterPro"/>
</dbReference>
<feature type="transmembrane region" description="Helical" evidence="5">
    <location>
        <begin position="277"/>
        <end position="297"/>
    </location>
</feature>
<feature type="domain" description="Major facilitator superfamily (MFS) profile" evidence="6">
    <location>
        <begin position="1"/>
        <end position="504"/>
    </location>
</feature>
<feature type="transmembrane region" description="Helical" evidence="5">
    <location>
        <begin position="207"/>
        <end position="225"/>
    </location>
</feature>
<feature type="transmembrane region" description="Helical" evidence="5">
    <location>
        <begin position="410"/>
        <end position="428"/>
    </location>
</feature>
<dbReference type="Proteomes" id="UP000323876">
    <property type="component" value="Unassembled WGS sequence"/>
</dbReference>
<feature type="transmembrane region" description="Helical" evidence="5">
    <location>
        <begin position="20"/>
        <end position="43"/>
    </location>
</feature>
<keyword evidence="3 5" id="KW-1133">Transmembrane helix</keyword>
<dbReference type="Gene3D" id="1.20.1720.10">
    <property type="entry name" value="Multidrug resistance protein D"/>
    <property type="match status" value="1"/>
</dbReference>
<dbReference type="OrthoDB" id="9781469at2"/>
<feature type="transmembrane region" description="Helical" evidence="5">
    <location>
        <begin position="473"/>
        <end position="499"/>
    </location>
</feature>
<dbReference type="Gene3D" id="1.20.1250.20">
    <property type="entry name" value="MFS general substrate transporter like domains"/>
    <property type="match status" value="1"/>
</dbReference>
<evidence type="ECO:0000256" key="2">
    <source>
        <dbReference type="ARBA" id="ARBA00022692"/>
    </source>
</evidence>
<feature type="transmembrane region" description="Helical" evidence="5">
    <location>
        <begin position="173"/>
        <end position="195"/>
    </location>
</feature>
<dbReference type="PROSITE" id="PS50850">
    <property type="entry name" value="MFS"/>
    <property type="match status" value="1"/>
</dbReference>
<evidence type="ECO:0000313" key="7">
    <source>
        <dbReference type="EMBL" id="KAA8889685.1"/>
    </source>
</evidence>
<dbReference type="PANTHER" id="PTHR42718:SF42">
    <property type="entry name" value="EXPORT PROTEIN"/>
    <property type="match status" value="1"/>
</dbReference>
<organism evidence="7 8">
    <name type="scientific">Nocardia colli</name>
    <dbReference type="NCBI Taxonomy" id="2545717"/>
    <lineage>
        <taxon>Bacteria</taxon>
        <taxon>Bacillati</taxon>
        <taxon>Actinomycetota</taxon>
        <taxon>Actinomycetes</taxon>
        <taxon>Mycobacteriales</taxon>
        <taxon>Nocardiaceae</taxon>
        <taxon>Nocardia</taxon>
    </lineage>
</organism>
<dbReference type="CDD" id="cd17321">
    <property type="entry name" value="MFS_MMR_MDR_like"/>
    <property type="match status" value="1"/>
</dbReference>